<dbReference type="PANTHER" id="PTHR43776">
    <property type="entry name" value="TRANSPORT ATP-BINDING PROTEIN"/>
    <property type="match status" value="1"/>
</dbReference>
<evidence type="ECO:0000256" key="1">
    <source>
        <dbReference type="ARBA" id="ARBA00005417"/>
    </source>
</evidence>
<keyword evidence="3" id="KW-0547">Nucleotide-binding</keyword>
<dbReference type="SUPFAM" id="SSF52540">
    <property type="entry name" value="P-loop containing nucleoside triphosphate hydrolases"/>
    <property type="match status" value="1"/>
</dbReference>
<dbReference type="InterPro" id="IPR013563">
    <property type="entry name" value="Oligopep_ABC_C"/>
</dbReference>
<feature type="region of interest" description="Disordered" evidence="5">
    <location>
        <begin position="319"/>
        <end position="342"/>
    </location>
</feature>
<keyword evidence="8" id="KW-1185">Reference proteome</keyword>
<evidence type="ECO:0000256" key="3">
    <source>
        <dbReference type="ARBA" id="ARBA00022741"/>
    </source>
</evidence>
<dbReference type="SMART" id="SM00382">
    <property type="entry name" value="AAA"/>
    <property type="match status" value="1"/>
</dbReference>
<reference evidence="7 8" key="1">
    <citation type="submission" date="2020-02" db="EMBL/GenBank/DDBJ databases">
        <title>Sequencing the genomes of 1000 actinobacteria strains.</title>
        <authorList>
            <person name="Klenk H.-P."/>
        </authorList>
    </citation>
    <scope>NUCLEOTIDE SEQUENCE [LARGE SCALE GENOMIC DNA]</scope>
    <source>
        <strain evidence="7 8">DSM 19609</strain>
    </source>
</reference>
<feature type="domain" description="ABC transporter" evidence="6">
    <location>
        <begin position="6"/>
        <end position="255"/>
    </location>
</feature>
<comment type="caution">
    <text evidence="7">The sequence shown here is derived from an EMBL/GenBank/DDBJ whole genome shotgun (WGS) entry which is preliminary data.</text>
</comment>
<organism evidence="7 8">
    <name type="scientific">Brooklawnia cerclae</name>
    <dbReference type="NCBI Taxonomy" id="349934"/>
    <lineage>
        <taxon>Bacteria</taxon>
        <taxon>Bacillati</taxon>
        <taxon>Actinomycetota</taxon>
        <taxon>Actinomycetes</taxon>
        <taxon>Propionibacteriales</taxon>
        <taxon>Propionibacteriaceae</taxon>
        <taxon>Brooklawnia</taxon>
    </lineage>
</organism>
<dbReference type="InterPro" id="IPR027417">
    <property type="entry name" value="P-loop_NTPase"/>
</dbReference>
<gene>
    <name evidence="7" type="ORF">FB473_002551</name>
</gene>
<dbReference type="PROSITE" id="PS50893">
    <property type="entry name" value="ABC_TRANSPORTER_2"/>
    <property type="match status" value="1"/>
</dbReference>
<dbReference type="PANTHER" id="PTHR43776:SF7">
    <property type="entry name" value="D,D-DIPEPTIDE TRANSPORT ATP-BINDING PROTEIN DDPF-RELATED"/>
    <property type="match status" value="1"/>
</dbReference>
<dbReference type="PROSITE" id="PS00211">
    <property type="entry name" value="ABC_TRANSPORTER_1"/>
    <property type="match status" value="1"/>
</dbReference>
<evidence type="ECO:0000256" key="5">
    <source>
        <dbReference type="SAM" id="MobiDB-lite"/>
    </source>
</evidence>
<keyword evidence="2" id="KW-0813">Transport</keyword>
<dbReference type="NCBIfam" id="TIGR01727">
    <property type="entry name" value="oligo_HPY"/>
    <property type="match status" value="1"/>
</dbReference>
<dbReference type="EMBL" id="JAAMOZ010000001">
    <property type="protein sequence ID" value="NIH57906.1"/>
    <property type="molecule type" value="Genomic_DNA"/>
</dbReference>
<dbReference type="GO" id="GO:0005524">
    <property type="term" value="F:ATP binding"/>
    <property type="evidence" value="ECO:0007669"/>
    <property type="project" value="UniProtKB-KW"/>
</dbReference>
<comment type="similarity">
    <text evidence="1">Belongs to the ABC transporter superfamily.</text>
</comment>
<dbReference type="Pfam" id="PF08352">
    <property type="entry name" value="oligo_HPY"/>
    <property type="match status" value="1"/>
</dbReference>
<dbReference type="Pfam" id="PF00005">
    <property type="entry name" value="ABC_tran"/>
    <property type="match status" value="1"/>
</dbReference>
<dbReference type="InterPro" id="IPR050319">
    <property type="entry name" value="ABC_transp_ATP-bind"/>
</dbReference>
<dbReference type="CDD" id="cd03257">
    <property type="entry name" value="ABC_NikE_OppD_transporters"/>
    <property type="match status" value="1"/>
</dbReference>
<name>A0ABX0SMC1_9ACTN</name>
<evidence type="ECO:0000256" key="2">
    <source>
        <dbReference type="ARBA" id="ARBA00022448"/>
    </source>
</evidence>
<dbReference type="InterPro" id="IPR003439">
    <property type="entry name" value="ABC_transporter-like_ATP-bd"/>
</dbReference>
<dbReference type="Proteomes" id="UP000749311">
    <property type="component" value="Unassembled WGS sequence"/>
</dbReference>
<protein>
    <submittedName>
        <fullName evidence="7">Oligopeptide/dipeptide ABC transporter ATP-binding protein</fullName>
    </submittedName>
</protein>
<keyword evidence="4 7" id="KW-0067">ATP-binding</keyword>
<evidence type="ECO:0000259" key="6">
    <source>
        <dbReference type="PROSITE" id="PS50893"/>
    </source>
</evidence>
<evidence type="ECO:0000313" key="7">
    <source>
        <dbReference type="EMBL" id="NIH57906.1"/>
    </source>
</evidence>
<dbReference type="InterPro" id="IPR017871">
    <property type="entry name" value="ABC_transporter-like_CS"/>
</dbReference>
<evidence type="ECO:0000256" key="4">
    <source>
        <dbReference type="ARBA" id="ARBA00022840"/>
    </source>
</evidence>
<proteinExistence type="inferred from homology"/>
<dbReference type="RefSeq" id="WP_167168384.1">
    <property type="nucleotide sequence ID" value="NZ_BAAAOO010000007.1"/>
</dbReference>
<evidence type="ECO:0000313" key="8">
    <source>
        <dbReference type="Proteomes" id="UP000749311"/>
    </source>
</evidence>
<accession>A0ABX0SMC1</accession>
<dbReference type="Gene3D" id="3.40.50.300">
    <property type="entry name" value="P-loop containing nucleotide triphosphate hydrolases"/>
    <property type="match status" value="1"/>
</dbReference>
<sequence length="342" mass="37457">MTDPIVRVDDLHVDFDVRSVNGRRLGTVKAVDGVSLEVRPGEILGLVGESGCGKSTLGRAMVELNTPSAGTISVTSARTGDELSPGSRARRRAVQIIFQDPYSALNPKRRIGAILNETRVIQGFRNRGENHDHIAQLMADMGFGPEALQRYPHQFSGGQLQRIGIARAIMNDPELVICDEPVSALDVSIQSQILNLLADLQRDRGYAYLFITHDLSVVRYIADRVIVMYLGEIVEELGPDHLISDPLHPYTQMLSSAIPGRQDRERIAIRGEIPSPLAIPAGCRFHSRCPFAMPVCSAQAPPMIRRDDGRAVRCHLYAGPAAQRPGPEEHPSSHSPTQSGKE</sequence>
<dbReference type="InterPro" id="IPR003593">
    <property type="entry name" value="AAA+_ATPase"/>
</dbReference>